<evidence type="ECO:0000313" key="1">
    <source>
        <dbReference type="EMBL" id="KAK4408051.1"/>
    </source>
</evidence>
<name>A0AAE2C3U8_9LAMI</name>
<proteinExistence type="predicted"/>
<protein>
    <submittedName>
        <fullName evidence="1">Uncharacterized protein</fullName>
    </submittedName>
</protein>
<reference evidence="1" key="1">
    <citation type="submission" date="2020-06" db="EMBL/GenBank/DDBJ databases">
        <authorList>
            <person name="Li T."/>
            <person name="Hu X."/>
            <person name="Zhang T."/>
            <person name="Song X."/>
            <person name="Zhang H."/>
            <person name="Dai N."/>
            <person name="Sheng W."/>
            <person name="Hou X."/>
            <person name="Wei L."/>
        </authorList>
    </citation>
    <scope>NUCLEOTIDE SEQUENCE</scope>
    <source>
        <strain evidence="1">K16</strain>
        <tissue evidence="1">Leaf</tissue>
    </source>
</reference>
<accession>A0AAE2C3U8</accession>
<reference evidence="1" key="2">
    <citation type="journal article" date="2024" name="Plant">
        <title>Genomic evolution and insights into agronomic trait innovations of Sesamum species.</title>
        <authorList>
            <person name="Miao H."/>
            <person name="Wang L."/>
            <person name="Qu L."/>
            <person name="Liu H."/>
            <person name="Sun Y."/>
            <person name="Le M."/>
            <person name="Wang Q."/>
            <person name="Wei S."/>
            <person name="Zheng Y."/>
            <person name="Lin W."/>
            <person name="Duan Y."/>
            <person name="Cao H."/>
            <person name="Xiong S."/>
            <person name="Wang X."/>
            <person name="Wei L."/>
            <person name="Li C."/>
            <person name="Ma Q."/>
            <person name="Ju M."/>
            <person name="Zhao R."/>
            <person name="Li G."/>
            <person name="Mu C."/>
            <person name="Tian Q."/>
            <person name="Mei H."/>
            <person name="Zhang T."/>
            <person name="Gao T."/>
            <person name="Zhang H."/>
        </authorList>
    </citation>
    <scope>NUCLEOTIDE SEQUENCE</scope>
    <source>
        <strain evidence="1">K16</strain>
    </source>
</reference>
<keyword evidence="2" id="KW-1185">Reference proteome</keyword>
<comment type="caution">
    <text evidence="1">The sequence shown here is derived from an EMBL/GenBank/DDBJ whole genome shotgun (WGS) entry which is preliminary data.</text>
</comment>
<dbReference type="EMBL" id="JACGWL010000002">
    <property type="protein sequence ID" value="KAK4408051.1"/>
    <property type="molecule type" value="Genomic_DNA"/>
</dbReference>
<organism evidence="1 2">
    <name type="scientific">Sesamum angolense</name>
    <dbReference type="NCBI Taxonomy" id="2727404"/>
    <lineage>
        <taxon>Eukaryota</taxon>
        <taxon>Viridiplantae</taxon>
        <taxon>Streptophyta</taxon>
        <taxon>Embryophyta</taxon>
        <taxon>Tracheophyta</taxon>
        <taxon>Spermatophyta</taxon>
        <taxon>Magnoliopsida</taxon>
        <taxon>eudicotyledons</taxon>
        <taxon>Gunneridae</taxon>
        <taxon>Pentapetalae</taxon>
        <taxon>asterids</taxon>
        <taxon>lamiids</taxon>
        <taxon>Lamiales</taxon>
        <taxon>Pedaliaceae</taxon>
        <taxon>Sesamum</taxon>
    </lineage>
</organism>
<dbReference type="AlphaFoldDB" id="A0AAE2C3U8"/>
<dbReference type="Proteomes" id="UP001289374">
    <property type="component" value="Unassembled WGS sequence"/>
</dbReference>
<evidence type="ECO:0000313" key="2">
    <source>
        <dbReference type="Proteomes" id="UP001289374"/>
    </source>
</evidence>
<sequence length="303" mass="34923">MWRSRSRRFSRGYWTFKRRTDTTYTWDFQRSLVSHRWQSLTLYGIKCGIGLVGEREYDFIDRKVILIKTVFYSSRFRHIPWGCSEFRSQLFRIFNPYVLTFGSIITDTKRLCLQNSVGEFSRLQTVSLVVSQGLALMVDGFHWRVGSRISIHVWSSHWIPRPLTFQSITLVSTNASHLLVAILIDHELGVWNYELIKNIFLLMDVECILAIPLGRTNQTDLAVCVALYSGAIMELYLDCSSSPEEFQRHSLRRKILVGCEVGSSLRPPGARWVKINFDGAVFMDGVEGGCRIMAHSKFGKYVA</sequence>
<gene>
    <name evidence="1" type="ORF">Sango_0386100</name>
</gene>